<reference evidence="6" key="1">
    <citation type="submission" date="2016-05" db="EMBL/GenBank/DDBJ databases">
        <title>Draft genome of Corynebacterium afermentans subsp. afermentans LCDC 88199T.</title>
        <authorList>
            <person name="Bernier A.-M."/>
            <person name="Bernard K."/>
        </authorList>
    </citation>
    <scope>NUCLEOTIDE SEQUENCE [LARGE SCALE GENOMIC DNA]</scope>
    <source>
        <strain evidence="6">NML01-0328</strain>
    </source>
</reference>
<dbReference type="PANTHER" id="PTHR37813">
    <property type="entry name" value="FELS-2 PROPHAGE PROTEIN"/>
    <property type="match status" value="1"/>
</dbReference>
<dbReference type="NCBIfam" id="TIGR01760">
    <property type="entry name" value="tape_meas_TP901"/>
    <property type="match status" value="1"/>
</dbReference>
<feature type="coiled-coil region" evidence="2">
    <location>
        <begin position="55"/>
        <end position="120"/>
    </location>
</feature>
<dbReference type="RefSeq" id="WP_064104461.1">
    <property type="nucleotide sequence ID" value="NZ_LXSF01000006.1"/>
</dbReference>
<keyword evidence="1" id="KW-1188">Viral release from host cell</keyword>
<feature type="transmembrane region" description="Helical" evidence="3">
    <location>
        <begin position="571"/>
        <end position="591"/>
    </location>
</feature>
<dbReference type="AlphaFoldDB" id="A0A1A9RDG3"/>
<sequence length="900" mass="95925">MAKDLVLNIIMRASDKASGAFTKLSRAARGLSGVLQENQQKLRAVQQTMRQSNAYGDLQRKMQQAAAESDKLTREIKQLTREIAAQGAPTTAQTARMKQLEAASRAAAAKEQKLADESRQLSRELHKAGFDTKNFANEQMRLQREAARSTAEISRQKAALDRLENAQKGVSNAKAAAGRWGAAGVAAGAGAVAIKRGLSVPIRDFAEAENAGMDLRVAMMDSSGKVAAAYKDIDALATRLGDRLPGTTADFKNLMTMLIRQGMSAQTILGGTGEAAAYLAVQLRKSPEEAAEMAAKLQDAVRATEGEMLGLVDTVQRMYYAGVEDQNILGAFAKLSPALDIAKIKGEEALRTFGPLIAMLDQAGLSGESAGNALRKVFTRAMNSANVRKALEDAGVSHLNIDFTDGKGEFGGIENFYTQIAKLQQVNTEKRLQILKDIFGDNAETLQALNTMIEKGQAGYNEFAAKLQNQASLQQRIDATLGTVTNLWDAASGAFTNFMVELGSSIQGELRTVIGWINDISVGLSNWTKEHPKAANAILKVIAIVGIALAVFAALAAVISAVIVPLAVMKLSWVTLAASGGAAVGKIGLLTRAFTLLGSAFRWLISMMIANPMLIAIVAVVGALYLLYTHWESVKTALLAGWQKIDTAFARNPILNFIFPIVGLARLLVNNWNIVAPFFVGMWQRIKSFFSGGISGITAQIVNWSPLGLFYRAFAAVLRWFGIELPAKLSTAGRNMIQSLVNGIKSMLPDLSGVWRQTTNLFNGLGNSARRAPGVVGSAAGGRLAKGFSIGGYTGAGGINQIAGLVHRGEVVFSQADVRRFGGWRAVEALRTGGMRALQSLGGGNANPAPALAGAGGVTINVYAAPGQDERSIARAVAAELDKRQSIAARRANSRYQDKD</sequence>
<evidence type="ECO:0000256" key="2">
    <source>
        <dbReference type="SAM" id="Coils"/>
    </source>
</evidence>
<feature type="transmembrane region" description="Helical" evidence="3">
    <location>
        <begin position="689"/>
        <end position="711"/>
    </location>
</feature>
<proteinExistence type="predicted"/>
<feature type="transmembrane region" description="Helical" evidence="3">
    <location>
        <begin position="649"/>
        <end position="669"/>
    </location>
</feature>
<keyword evidence="3" id="KW-0472">Membrane</keyword>
<protein>
    <submittedName>
        <fullName evidence="5">Phage tail tape measure protein</fullName>
    </submittedName>
</protein>
<evidence type="ECO:0000259" key="4">
    <source>
        <dbReference type="Pfam" id="PF10145"/>
    </source>
</evidence>
<keyword evidence="2" id="KW-0175">Coiled coil</keyword>
<accession>A0A1A9RDG3</accession>
<comment type="caution">
    <text evidence="5">The sequence shown here is derived from an EMBL/GenBank/DDBJ whole genome shotgun (WGS) entry which is preliminary data.</text>
</comment>
<dbReference type="Proteomes" id="UP000078003">
    <property type="component" value="Unassembled WGS sequence"/>
</dbReference>
<feature type="transmembrane region" description="Helical" evidence="3">
    <location>
        <begin position="603"/>
        <end position="628"/>
    </location>
</feature>
<dbReference type="EMBL" id="LXSF01000006">
    <property type="protein sequence ID" value="OAM16339.1"/>
    <property type="molecule type" value="Genomic_DNA"/>
</dbReference>
<dbReference type="PANTHER" id="PTHR37813:SF1">
    <property type="entry name" value="FELS-2 PROPHAGE PROTEIN"/>
    <property type="match status" value="1"/>
</dbReference>
<evidence type="ECO:0000256" key="1">
    <source>
        <dbReference type="ARBA" id="ARBA00022612"/>
    </source>
</evidence>
<name>A0A1A9RDG3_EIKCO</name>
<dbReference type="InterPro" id="IPR010090">
    <property type="entry name" value="Phage_tape_meas"/>
</dbReference>
<dbReference type="Pfam" id="PF10145">
    <property type="entry name" value="PhageMin_Tail"/>
    <property type="match status" value="1"/>
</dbReference>
<gene>
    <name evidence="5" type="ORF">A7P85_06390</name>
</gene>
<evidence type="ECO:0000313" key="5">
    <source>
        <dbReference type="EMBL" id="OAM16339.1"/>
    </source>
</evidence>
<evidence type="ECO:0000256" key="3">
    <source>
        <dbReference type="SAM" id="Phobius"/>
    </source>
</evidence>
<keyword evidence="3" id="KW-1133">Transmembrane helix</keyword>
<feature type="transmembrane region" description="Helical" evidence="3">
    <location>
        <begin position="541"/>
        <end position="564"/>
    </location>
</feature>
<feature type="domain" description="Phage tail tape measure protein" evidence="4">
    <location>
        <begin position="236"/>
        <end position="440"/>
    </location>
</feature>
<evidence type="ECO:0000313" key="6">
    <source>
        <dbReference type="Proteomes" id="UP000078003"/>
    </source>
</evidence>
<organism evidence="5 6">
    <name type="scientific">Eikenella corrodens</name>
    <dbReference type="NCBI Taxonomy" id="539"/>
    <lineage>
        <taxon>Bacteria</taxon>
        <taxon>Pseudomonadati</taxon>
        <taxon>Pseudomonadota</taxon>
        <taxon>Betaproteobacteria</taxon>
        <taxon>Neisseriales</taxon>
        <taxon>Neisseriaceae</taxon>
        <taxon>Eikenella</taxon>
    </lineage>
</organism>
<keyword evidence="3" id="KW-0812">Transmembrane</keyword>